<evidence type="ECO:0000313" key="3">
    <source>
        <dbReference type="Proteomes" id="UP000231343"/>
    </source>
</evidence>
<dbReference type="InterPro" id="IPR011991">
    <property type="entry name" value="ArsR-like_HTH"/>
</dbReference>
<gene>
    <name evidence="2" type="ORF">COT42_00890</name>
</gene>
<dbReference type="CDD" id="cd00090">
    <property type="entry name" value="HTH_ARSR"/>
    <property type="match status" value="1"/>
</dbReference>
<dbReference type="EMBL" id="PEYM01000010">
    <property type="protein sequence ID" value="PIS31536.1"/>
    <property type="molecule type" value="Genomic_DNA"/>
</dbReference>
<dbReference type="InterPro" id="IPR000836">
    <property type="entry name" value="PRTase_dom"/>
</dbReference>
<reference evidence="2 3" key="1">
    <citation type="submission" date="2017-09" db="EMBL/GenBank/DDBJ databases">
        <title>Depth-based differentiation of microbial function through sediment-hosted aquifers and enrichment of novel symbionts in the deep terrestrial subsurface.</title>
        <authorList>
            <person name="Probst A.J."/>
            <person name="Ladd B."/>
            <person name="Jarett J.K."/>
            <person name="Geller-Mcgrath D.E."/>
            <person name="Sieber C.M."/>
            <person name="Emerson J.B."/>
            <person name="Anantharaman K."/>
            <person name="Thomas B.C."/>
            <person name="Malmstrom R."/>
            <person name="Stieglmeier M."/>
            <person name="Klingl A."/>
            <person name="Woyke T."/>
            <person name="Ryan C.M."/>
            <person name="Banfield J.F."/>
        </authorList>
    </citation>
    <scope>NUCLEOTIDE SEQUENCE [LARGE SCALE GENOMIC DNA]</scope>
    <source>
        <strain evidence="2">CG08_land_8_20_14_0_20_45_16</strain>
    </source>
</reference>
<dbReference type="SUPFAM" id="SSF53271">
    <property type="entry name" value="PRTase-like"/>
    <property type="match status" value="1"/>
</dbReference>
<dbReference type="SUPFAM" id="SSF46785">
    <property type="entry name" value="Winged helix' DNA-binding domain"/>
    <property type="match status" value="1"/>
</dbReference>
<organism evidence="2 3">
    <name type="scientific">Candidatus Saganbacteria bacterium CG08_land_8_20_14_0_20_45_16</name>
    <dbReference type="NCBI Taxonomy" id="2014293"/>
    <lineage>
        <taxon>Bacteria</taxon>
        <taxon>Bacillati</taxon>
        <taxon>Saganbacteria</taxon>
    </lineage>
</organism>
<dbReference type="InterPro" id="IPR036390">
    <property type="entry name" value="WH_DNA-bd_sf"/>
</dbReference>
<dbReference type="Gene3D" id="1.10.10.10">
    <property type="entry name" value="Winged helix-like DNA-binding domain superfamily/Winged helix DNA-binding domain"/>
    <property type="match status" value="1"/>
</dbReference>
<comment type="caution">
    <text evidence="2">The sequence shown here is derived from an EMBL/GenBank/DDBJ whole genome shotgun (WGS) entry which is preliminary data.</text>
</comment>
<dbReference type="AlphaFoldDB" id="A0A2H0Y1H3"/>
<sequence length="325" mass="36978">MKTNTTQKIVEYIKAKGQATAKELVDYLSISPQAVFKHLRALLDKNKLTKIGTPPKVYYHLIDTTPTTLQIELTSKLKALINEHFLTITPSGEAKEGVAGFIYWCQKFKLDVNRTALEYEKTLKKYAAHKSKGLINGLHKIKTTFDKVYLDKLFYLDFYAIERFGKTKLGQYLLSAKQSQDKKQIKALIDEIKSQIKQIIRQYAIDGVGFIPPTVKREVQFMKELQKHLELPTKIISIVKIKTPVVVPQKTLNKLNDRVENARNTIVVDDNRNYNNILLIDDAVGSGATLNETAAQIQHRKICRRKIIALAITGSYKGFDVISEI</sequence>
<evidence type="ECO:0000313" key="2">
    <source>
        <dbReference type="EMBL" id="PIS31536.1"/>
    </source>
</evidence>
<dbReference type="InterPro" id="IPR029057">
    <property type="entry name" value="PRTase-like"/>
</dbReference>
<evidence type="ECO:0000259" key="1">
    <source>
        <dbReference type="Pfam" id="PF00156"/>
    </source>
</evidence>
<proteinExistence type="predicted"/>
<dbReference type="Pfam" id="PF00156">
    <property type="entry name" value="Pribosyltran"/>
    <property type="match status" value="1"/>
</dbReference>
<name>A0A2H0Y1H3_UNCSA</name>
<accession>A0A2H0Y1H3</accession>
<feature type="domain" description="Phosphoribosyltransferase" evidence="1">
    <location>
        <begin position="184"/>
        <end position="311"/>
    </location>
</feature>
<protein>
    <recommendedName>
        <fullName evidence="1">Phosphoribosyltransferase domain-containing protein</fullName>
    </recommendedName>
</protein>
<dbReference type="Proteomes" id="UP000231343">
    <property type="component" value="Unassembled WGS sequence"/>
</dbReference>
<dbReference type="Gene3D" id="3.40.50.2020">
    <property type="match status" value="1"/>
</dbReference>
<dbReference type="InterPro" id="IPR036388">
    <property type="entry name" value="WH-like_DNA-bd_sf"/>
</dbReference>